<organism evidence="3 4">
    <name type="scientific">Paspalum notatum var. saurae</name>
    <dbReference type="NCBI Taxonomy" id="547442"/>
    <lineage>
        <taxon>Eukaryota</taxon>
        <taxon>Viridiplantae</taxon>
        <taxon>Streptophyta</taxon>
        <taxon>Embryophyta</taxon>
        <taxon>Tracheophyta</taxon>
        <taxon>Spermatophyta</taxon>
        <taxon>Magnoliopsida</taxon>
        <taxon>Liliopsida</taxon>
        <taxon>Poales</taxon>
        <taxon>Poaceae</taxon>
        <taxon>PACMAD clade</taxon>
        <taxon>Panicoideae</taxon>
        <taxon>Andropogonodae</taxon>
        <taxon>Paspaleae</taxon>
        <taxon>Paspalinae</taxon>
        <taxon>Paspalum</taxon>
    </lineage>
</organism>
<keyword evidence="4" id="KW-1185">Reference proteome</keyword>
<dbReference type="Gene3D" id="1.25.10.10">
    <property type="entry name" value="Leucine-rich Repeat Variant"/>
    <property type="match status" value="1"/>
</dbReference>
<dbReference type="Proteomes" id="UP001341281">
    <property type="component" value="Chromosome 09"/>
</dbReference>
<dbReference type="EMBL" id="CP144753">
    <property type="protein sequence ID" value="WVZ92160.1"/>
    <property type="molecule type" value="Genomic_DNA"/>
</dbReference>
<evidence type="ECO:0000256" key="2">
    <source>
        <dbReference type="SAM" id="Phobius"/>
    </source>
</evidence>
<name>A0AAQ3UH68_PASNO</name>
<evidence type="ECO:0000256" key="1">
    <source>
        <dbReference type="SAM" id="MobiDB-lite"/>
    </source>
</evidence>
<reference evidence="3 4" key="1">
    <citation type="submission" date="2024-02" db="EMBL/GenBank/DDBJ databases">
        <title>High-quality chromosome-scale genome assembly of Pensacola bahiagrass (Paspalum notatum Flugge var. saurae).</title>
        <authorList>
            <person name="Vega J.M."/>
            <person name="Podio M."/>
            <person name="Orjuela J."/>
            <person name="Siena L.A."/>
            <person name="Pessino S.C."/>
            <person name="Combes M.C."/>
            <person name="Mariac C."/>
            <person name="Albertini E."/>
            <person name="Pupilli F."/>
            <person name="Ortiz J.P.A."/>
            <person name="Leblanc O."/>
        </authorList>
    </citation>
    <scope>NUCLEOTIDE SEQUENCE [LARGE SCALE GENOMIC DNA]</scope>
    <source>
        <strain evidence="3">R1</strain>
        <tissue evidence="3">Leaf</tissue>
    </source>
</reference>
<gene>
    <name evidence="3" type="ORF">U9M48_038247</name>
</gene>
<dbReference type="PANTHER" id="PTHR33115:SF43">
    <property type="entry name" value="BLE2 PROTEIN"/>
    <property type="match status" value="1"/>
</dbReference>
<dbReference type="AlphaFoldDB" id="A0AAQ3UH68"/>
<keyword evidence="2" id="KW-0472">Membrane</keyword>
<evidence type="ECO:0000313" key="3">
    <source>
        <dbReference type="EMBL" id="WVZ92160.1"/>
    </source>
</evidence>
<feature type="transmembrane region" description="Helical" evidence="2">
    <location>
        <begin position="111"/>
        <end position="135"/>
    </location>
</feature>
<dbReference type="InterPro" id="IPR016024">
    <property type="entry name" value="ARM-type_fold"/>
</dbReference>
<dbReference type="SUPFAM" id="SSF48371">
    <property type="entry name" value="ARM repeat"/>
    <property type="match status" value="1"/>
</dbReference>
<keyword evidence="2" id="KW-0812">Transmembrane</keyword>
<evidence type="ECO:0000313" key="4">
    <source>
        <dbReference type="Proteomes" id="UP001341281"/>
    </source>
</evidence>
<accession>A0AAQ3UH68</accession>
<feature type="region of interest" description="Disordered" evidence="1">
    <location>
        <begin position="307"/>
        <end position="331"/>
    </location>
</feature>
<protein>
    <recommendedName>
        <fullName evidence="5">ARM repeat superfamily protein</fullName>
    </recommendedName>
</protein>
<proteinExistence type="predicted"/>
<dbReference type="PANTHER" id="PTHR33115">
    <property type="entry name" value="ARM REPEAT SUPERFAMILY PROTEIN"/>
    <property type="match status" value="1"/>
</dbReference>
<evidence type="ECO:0008006" key="5">
    <source>
        <dbReference type="Google" id="ProtNLM"/>
    </source>
</evidence>
<dbReference type="InterPro" id="IPR011989">
    <property type="entry name" value="ARM-like"/>
</dbReference>
<sequence>MRWWRRCFCSDTCCRCGCCSRWRAAAEGADAEPLRPGCCLGEWAGNAFGTLAFLWATAVLLGGFCSDLVPPDFWLATVIIFIESFSLQSDYQLPSKENDNISPNMEPAIKVFYVLALCQGSLYTMASILGLFSFFPRRSLVLQSKFSGQQGTKAIDMYYEDAYTTCMETGLFAARKTVSLASFAVDSLNSNSGEMRSAGLLVLVNLLHQSETNYSSEELRSTIISSNKTLSTLVGMLGWADVRHRDIRLTAARVIANLADSLTIVEIPGMLTSVSSLLDAKTQLARNEPGREDTLPKAASINGQRVQANQLPDQESSAQRASGDSGNAGSQSIDEEMEHAHGNIGGYCYWACRCWQRMKQKWSVLEEMPMIHQDSLSTLGMVILERLAHDPDNRAEIVKAKYLISKIIGLISYTTDRESGNNEQQHAMICLSLNVVTRLAHDPDDCAEIVKSTYLISNIIGLISYTTDNESINDEQQRDMIRSSLNFVMRIAITGENIGVALRQELCKSPFLLDNLECVLEDSRSSPELMKLVIDILTKLALEEDARKEIGSSKMTISKLMHTFIGRVELTNTYCYDQSSGGPSI</sequence>
<keyword evidence="2" id="KW-1133">Transmembrane helix</keyword>